<feature type="chain" id="PRO_5034972541" description="Dolichyl-diphosphooligosaccharide--protein glycosyltransferase 48 kDa subunit" evidence="11">
    <location>
        <begin position="26"/>
        <end position="475"/>
    </location>
</feature>
<evidence type="ECO:0000256" key="1">
    <source>
        <dbReference type="ARBA" id="ARBA00004115"/>
    </source>
</evidence>
<dbReference type="InterPro" id="IPR055459">
    <property type="entry name" value="OST48_MD"/>
</dbReference>
<dbReference type="PANTHER" id="PTHR10830">
    <property type="entry name" value="DOLICHYL-DIPHOSPHOOLIGOSACCHARIDE--PROTEIN GLYCOSYLTRANSFERASE 48 KDA SUBUNIT"/>
    <property type="match status" value="1"/>
</dbReference>
<evidence type="ECO:0000256" key="3">
    <source>
        <dbReference type="ARBA" id="ARBA00008743"/>
    </source>
</evidence>
<evidence type="ECO:0000256" key="8">
    <source>
        <dbReference type="ARBA" id="ARBA00023136"/>
    </source>
</evidence>
<keyword evidence="8 11" id="KW-0472">Membrane</keyword>
<feature type="transmembrane region" description="Helical" evidence="11">
    <location>
        <begin position="445"/>
        <end position="466"/>
    </location>
</feature>
<reference evidence="14" key="1">
    <citation type="submission" date="2020-06" db="EMBL/GenBank/DDBJ databases">
        <authorList>
            <consortium name="Wellcome Sanger Institute Data Sharing"/>
        </authorList>
    </citation>
    <scope>NUCLEOTIDE SEQUENCE [LARGE SCALE GENOMIC DNA]</scope>
</reference>
<dbReference type="GO" id="GO:0018279">
    <property type="term" value="P:protein N-linked glycosylation via asparagine"/>
    <property type="evidence" value="ECO:0007669"/>
    <property type="project" value="UniProtKB-UniRule"/>
</dbReference>
<dbReference type="Pfam" id="PF23358">
    <property type="entry name" value="OST48_MD"/>
    <property type="match status" value="2"/>
</dbReference>
<reference evidence="14" key="2">
    <citation type="submission" date="2025-08" db="UniProtKB">
        <authorList>
            <consortium name="Ensembl"/>
        </authorList>
    </citation>
    <scope>IDENTIFICATION</scope>
</reference>
<proteinExistence type="inferred from homology"/>
<evidence type="ECO:0000256" key="6">
    <source>
        <dbReference type="ARBA" id="ARBA00022824"/>
    </source>
</evidence>
<evidence type="ECO:0000259" key="13">
    <source>
        <dbReference type="Pfam" id="PF23358"/>
    </source>
</evidence>
<feature type="domain" description="OST48 middle" evidence="13">
    <location>
        <begin position="296"/>
        <end position="354"/>
    </location>
</feature>
<evidence type="ECO:0000313" key="14">
    <source>
        <dbReference type="Ensembl" id="ENSSVLP00005003543.1"/>
    </source>
</evidence>
<evidence type="ECO:0000259" key="12">
    <source>
        <dbReference type="Pfam" id="PF03345"/>
    </source>
</evidence>
<feature type="domain" description="OST48 middle" evidence="13">
    <location>
        <begin position="393"/>
        <end position="469"/>
    </location>
</feature>
<keyword evidence="11" id="KW-0732">Signal</keyword>
<reference evidence="14" key="3">
    <citation type="submission" date="2025-09" db="UniProtKB">
        <authorList>
            <consortium name="Ensembl"/>
        </authorList>
    </citation>
    <scope>IDENTIFICATION</scope>
</reference>
<dbReference type="GO" id="GO:0008250">
    <property type="term" value="C:oligosaccharyltransferase complex"/>
    <property type="evidence" value="ECO:0007669"/>
    <property type="project" value="TreeGrafter"/>
</dbReference>
<keyword evidence="7 11" id="KW-1133">Transmembrane helix</keyword>
<dbReference type="Ensembl" id="ENSSVLT00005003895.1">
    <property type="protein sequence ID" value="ENSSVLP00005003543.1"/>
    <property type="gene ID" value="ENSSVLG00005002822.1"/>
</dbReference>
<evidence type="ECO:0000256" key="2">
    <source>
        <dbReference type="ARBA" id="ARBA00004922"/>
    </source>
</evidence>
<comment type="function">
    <text evidence="9">Subunit of the oligosaccharyl transferase (OST) complex that catalyzes the initial transfer of a defined glycan (Glc(3)Man(9)GlcNAc(2) in eukaryotes) from the lipid carrier dolichol-pyrophosphate to an asparagine residue within an Asn-X-Ser/Thr consensus motif in nascent polypeptide chains, the first step in protein N-glycosylation. N-glycosylation occurs cotranslationally and the complex associates with the Sec61 complex at the channel-forming translocon complex that mediates protein translocation across the endoplasmic reticulum (ER). All subunits are required for a maximal enzyme activity. Required for the assembly of both SST3A- and SS3B-containing OST complexes.</text>
</comment>
<dbReference type="PANTHER" id="PTHR10830:SF0">
    <property type="entry name" value="DOLICHYL-DIPHOSPHOOLIGOSACCHARIDE--PROTEIN GLYCOSYLTRANSFERASE 48 KDA SUBUNIT"/>
    <property type="match status" value="1"/>
</dbReference>
<evidence type="ECO:0000256" key="10">
    <source>
        <dbReference type="ARBA" id="ARBA00046842"/>
    </source>
</evidence>
<evidence type="ECO:0000256" key="7">
    <source>
        <dbReference type="ARBA" id="ARBA00022989"/>
    </source>
</evidence>
<keyword evidence="15" id="KW-1185">Reference proteome</keyword>
<accession>A0A8D2ALB3</accession>
<gene>
    <name evidence="14" type="primary">DDOST</name>
</gene>
<comment type="pathway">
    <text evidence="2 11">Protein modification; protein glycosylation.</text>
</comment>
<evidence type="ECO:0000256" key="9">
    <source>
        <dbReference type="ARBA" id="ARBA00045729"/>
    </source>
</evidence>
<keyword evidence="5 11" id="KW-0812">Transmembrane</keyword>
<dbReference type="UniPathway" id="UPA00378"/>
<protein>
    <recommendedName>
        <fullName evidence="4 11">Dolichyl-diphosphooligosaccharide--protein glycosyltransferase 48 kDa subunit</fullName>
        <shortName evidence="11">Oligosaccharyl transferase 48 kDa subunit</shortName>
    </recommendedName>
</protein>
<dbReference type="AlphaFoldDB" id="A0A8D2ALB3"/>
<comment type="similarity">
    <text evidence="3 11">Belongs to the DDOST 48 kDa subunit family.</text>
</comment>
<evidence type="ECO:0000256" key="4">
    <source>
        <dbReference type="ARBA" id="ARBA00013350"/>
    </source>
</evidence>
<evidence type="ECO:0000256" key="5">
    <source>
        <dbReference type="ARBA" id="ARBA00022692"/>
    </source>
</evidence>
<feature type="signal peptide" evidence="11">
    <location>
        <begin position="1"/>
        <end position="25"/>
    </location>
</feature>
<feature type="domain" description="OST48 N-terminal" evidence="12">
    <location>
        <begin position="29"/>
        <end position="282"/>
    </location>
</feature>
<dbReference type="InterPro" id="IPR005013">
    <property type="entry name" value="DDOST_48_kDa_subunit"/>
</dbReference>
<comment type="subcellular location">
    <subcellularLocation>
        <location evidence="1 11">Endoplasmic reticulum membrane</location>
        <topology evidence="1 11">Single-pass type I membrane protein</topology>
    </subcellularLocation>
</comment>
<dbReference type="GeneTree" id="ENSGT00390000017294"/>
<evidence type="ECO:0000256" key="11">
    <source>
        <dbReference type="RuleBase" id="RU361142"/>
    </source>
</evidence>
<dbReference type="OrthoDB" id="29105at2759"/>
<dbReference type="Proteomes" id="UP000694564">
    <property type="component" value="Chromosome 1"/>
</dbReference>
<dbReference type="InterPro" id="IPR055457">
    <property type="entry name" value="OST48_N"/>
</dbReference>
<name>A0A8D2ALB3_SCIVU</name>
<dbReference type="Pfam" id="PF03345">
    <property type="entry name" value="OST48_N"/>
    <property type="match status" value="1"/>
</dbReference>
<organism evidence="14 15">
    <name type="scientific">Sciurus vulgaris</name>
    <name type="common">Eurasian red squirrel</name>
    <dbReference type="NCBI Taxonomy" id="55149"/>
    <lineage>
        <taxon>Eukaryota</taxon>
        <taxon>Metazoa</taxon>
        <taxon>Chordata</taxon>
        <taxon>Craniata</taxon>
        <taxon>Vertebrata</taxon>
        <taxon>Euteleostomi</taxon>
        <taxon>Mammalia</taxon>
        <taxon>Eutheria</taxon>
        <taxon>Euarchontoglires</taxon>
        <taxon>Glires</taxon>
        <taxon>Rodentia</taxon>
        <taxon>Sciuromorpha</taxon>
        <taxon>Sciuridae</taxon>
        <taxon>Sciurinae</taxon>
        <taxon>Sciurini</taxon>
        <taxon>Sciurus</taxon>
    </lineage>
</organism>
<evidence type="ECO:0000313" key="15">
    <source>
        <dbReference type="Proteomes" id="UP000694564"/>
    </source>
</evidence>
<keyword evidence="6 11" id="KW-0256">Endoplasmic reticulum</keyword>
<sequence>MEPCAAARAWSLLWLLLPLLGPACASGPRTLVLLDNLNLRETHSLFFRSLKDRGFELTFKTADDPSLSLIKYGEFLYDNLIIFSPSVEDFGGNINVETISAFIDGGGSVLVAASSDIGDPLRELGSECGIEFDEEKTAVIDHHNYDVSDLGQHTLIVADTENLLKAPTIVGRSSLNPILFRGVGMVADPDNPLVLDILTGSSTSYSFFPDKPITQYPHAVGKNTLLIAGLQARNNARVIFSGSLDFFSDAFFNSAVQKAMPGAQRYSQTGNYELAVALSRWVFKEEGVLRVGPVSHHRVGETAPPNAYTVTDLVEYSIVIEQLSNGRWVPFDGDDIQLEFVRIDPFVRTFLKRKGRRFLPDKAGGRCLARLHAVWQGNTPGNPSGVASSPGGKYSVQFKLPDVYGVFQFKVDYNRLGYTHLYSSTQVSVRPLQHTQYERFIPSAYPYYASAFSMMAGLFVFSVVFLHMKEKEKSD</sequence>
<comment type="subunit">
    <text evidence="10">Component of the oligosaccharyltransferase (OST) complex. OST exists in two different complex forms which contain common core subunits RPN1, RPN2, OST48, OST4, DAD1 and TMEM258, either STT3A or STT3B as catalytic subunits, and form-specific accessory subunits. STT3A complex assembly occurs through the formation of 3 subcomplexes. Subcomplex 1 contains RPN1 and TMEM258, subcomplex 2 contains the STT3A-specific subunits STT3A, DC2/OSTC, and KCP2 as well as the core subunit OST4, and subcomplex 3 contains RPN2, DAD1, and OST48. The STT3A complex can form stable complexes with the Sec61 complex or with both the Sec61 and TRAP complexes. Interacts with SMIM22.</text>
</comment>